<name>A0AAN9BLE4_9CAEN</name>
<reference evidence="3 4" key="1">
    <citation type="submission" date="2024-02" db="EMBL/GenBank/DDBJ databases">
        <title>Chromosome-scale genome assembly of the rough periwinkle Littorina saxatilis.</title>
        <authorList>
            <person name="De Jode A."/>
            <person name="Faria R."/>
            <person name="Formenti G."/>
            <person name="Sims Y."/>
            <person name="Smith T.P."/>
            <person name="Tracey A."/>
            <person name="Wood J.M.D."/>
            <person name="Zagrodzka Z.B."/>
            <person name="Johannesson K."/>
            <person name="Butlin R.K."/>
            <person name="Leder E.H."/>
        </authorList>
    </citation>
    <scope>NUCLEOTIDE SEQUENCE [LARGE SCALE GENOMIC DNA]</scope>
    <source>
        <strain evidence="3">Snail1</strain>
        <tissue evidence="3">Muscle</tissue>
    </source>
</reference>
<evidence type="ECO:0000256" key="1">
    <source>
        <dbReference type="SAM" id="MobiDB-lite"/>
    </source>
</evidence>
<feature type="compositionally biased region" description="Basic and acidic residues" evidence="1">
    <location>
        <begin position="727"/>
        <end position="741"/>
    </location>
</feature>
<dbReference type="AlphaFoldDB" id="A0AAN9BLE4"/>
<feature type="compositionally biased region" description="Basic and acidic residues" evidence="1">
    <location>
        <begin position="1098"/>
        <end position="1110"/>
    </location>
</feature>
<evidence type="ECO:0000256" key="2">
    <source>
        <dbReference type="SAM" id="SignalP"/>
    </source>
</evidence>
<feature type="compositionally biased region" description="Polar residues" evidence="1">
    <location>
        <begin position="1119"/>
        <end position="1149"/>
    </location>
</feature>
<feature type="compositionally biased region" description="Low complexity" evidence="1">
    <location>
        <begin position="1173"/>
        <end position="1187"/>
    </location>
</feature>
<feature type="compositionally biased region" description="Low complexity" evidence="1">
    <location>
        <begin position="1195"/>
        <end position="1210"/>
    </location>
</feature>
<feature type="compositionally biased region" description="Polar residues" evidence="1">
    <location>
        <begin position="425"/>
        <end position="439"/>
    </location>
</feature>
<feature type="region of interest" description="Disordered" evidence="1">
    <location>
        <begin position="580"/>
        <end position="613"/>
    </location>
</feature>
<feature type="compositionally biased region" description="Basic and acidic residues" evidence="1">
    <location>
        <begin position="367"/>
        <end position="379"/>
    </location>
</feature>
<feature type="chain" id="PRO_5042810907" evidence="2">
    <location>
        <begin position="19"/>
        <end position="1252"/>
    </location>
</feature>
<feature type="region of interest" description="Disordered" evidence="1">
    <location>
        <begin position="106"/>
        <end position="142"/>
    </location>
</feature>
<feature type="region of interest" description="Disordered" evidence="1">
    <location>
        <begin position="1029"/>
        <end position="1252"/>
    </location>
</feature>
<feature type="region of interest" description="Disordered" evidence="1">
    <location>
        <begin position="361"/>
        <end position="446"/>
    </location>
</feature>
<feature type="compositionally biased region" description="Acidic residues" evidence="1">
    <location>
        <begin position="1237"/>
        <end position="1252"/>
    </location>
</feature>
<feature type="compositionally biased region" description="Low complexity" evidence="1">
    <location>
        <begin position="902"/>
        <end position="914"/>
    </location>
</feature>
<feature type="region of interest" description="Disordered" evidence="1">
    <location>
        <begin position="722"/>
        <end position="741"/>
    </location>
</feature>
<protein>
    <submittedName>
        <fullName evidence="3">Uncharacterized protein</fullName>
    </submittedName>
</protein>
<feature type="compositionally biased region" description="Polar residues" evidence="1">
    <location>
        <begin position="490"/>
        <end position="511"/>
    </location>
</feature>
<dbReference type="EMBL" id="JBAMIC010000004">
    <property type="protein sequence ID" value="KAK7108446.1"/>
    <property type="molecule type" value="Genomic_DNA"/>
</dbReference>
<accession>A0AAN9BLE4</accession>
<proteinExistence type="predicted"/>
<keyword evidence="4" id="KW-1185">Reference proteome</keyword>
<keyword evidence="2" id="KW-0732">Signal</keyword>
<feature type="region of interest" description="Disordered" evidence="1">
    <location>
        <begin position="897"/>
        <end position="994"/>
    </location>
</feature>
<feature type="compositionally biased region" description="Polar residues" evidence="1">
    <location>
        <begin position="1035"/>
        <end position="1057"/>
    </location>
</feature>
<feature type="compositionally biased region" description="Basic and acidic residues" evidence="1">
    <location>
        <begin position="961"/>
        <end position="974"/>
    </location>
</feature>
<feature type="region of interest" description="Disordered" evidence="1">
    <location>
        <begin position="63"/>
        <end position="82"/>
    </location>
</feature>
<feature type="compositionally biased region" description="Polar residues" evidence="1">
    <location>
        <begin position="580"/>
        <end position="605"/>
    </location>
</feature>
<dbReference type="Proteomes" id="UP001374579">
    <property type="component" value="Unassembled WGS sequence"/>
</dbReference>
<feature type="region of interest" description="Disordered" evidence="1">
    <location>
        <begin position="490"/>
        <end position="542"/>
    </location>
</feature>
<evidence type="ECO:0000313" key="3">
    <source>
        <dbReference type="EMBL" id="KAK7108446.1"/>
    </source>
</evidence>
<organism evidence="3 4">
    <name type="scientific">Littorina saxatilis</name>
    <dbReference type="NCBI Taxonomy" id="31220"/>
    <lineage>
        <taxon>Eukaryota</taxon>
        <taxon>Metazoa</taxon>
        <taxon>Spiralia</taxon>
        <taxon>Lophotrochozoa</taxon>
        <taxon>Mollusca</taxon>
        <taxon>Gastropoda</taxon>
        <taxon>Caenogastropoda</taxon>
        <taxon>Littorinimorpha</taxon>
        <taxon>Littorinoidea</taxon>
        <taxon>Littorinidae</taxon>
        <taxon>Littorina</taxon>
    </lineage>
</organism>
<feature type="signal peptide" evidence="2">
    <location>
        <begin position="1"/>
        <end position="18"/>
    </location>
</feature>
<gene>
    <name evidence="3" type="ORF">V1264_016185</name>
</gene>
<comment type="caution">
    <text evidence="3">The sequence shown here is derived from an EMBL/GenBank/DDBJ whole genome shotgun (WGS) entry which is preliminary data.</text>
</comment>
<sequence length="1252" mass="136735">MILPVLVLGVFCVNLGWSQPVTEQQRGSRIDNTSAIDKIANVVDKLRDESAVSGNIREEPTVNEVAKKEPTRDSRHVSEKQNAEAFDEKLLNDRQDLSNEIYTADTNLDQGKDQTMGRQSTDVMPMTSDEPENSDDLDVPRPKKKLTIPRKAVESDKFVPAVTTTPEENIPQNTKPDTFKNPREIEPVTLTETISTTPKLDTFEVFINVADLTSGGKRPTRGKDDKSDTLLNDVIATSEQQLLVSVTPQNIEIDVTEDLQIPKVPIENKPEALSEDADLTTEKFDVTERLQVPKVPIENQPNALSKDADLTTKKFDERLQIPKVPLEKKPEMPSLDVALTQEKKSPVPLGPKIHDKLVSDVTVTSTEKPKSVDTFDKVKVMTPERTTTSGVTDKADVSKPSLGNDEKVRNDMRSTSQETDDKLSRSSGSAERVDNNVTDSTEENLIATGRKIAAKLKDPRACNDPDVAKYIAANPNRSGNDFDYLDKSVINNFPNEGSSRPPGESTTALKQTKSEESPLSLPLVPGMDKSEDSDEASVEETHHDVSVVININPQHEEEPAEKRIPLENDIMQRIFGYPSSRQQNRLPPTNPWFTGQQTENDLMRQSSHESERSVSPFLKLIRSLVNTPRQNDKLLDHLRHCSLMSSTNRQPYRRYNKNRKPARKSDNAWHPEATVVHTFPSLDSLVDRPDKAEASEASEPVQHELEITFVGPSAELELPASFHKGSHQSDSESDLRSVGQDDHLMSSPPFEFHLPSMFHRDLRQGSPKGGLGLAEQDNPHVSSSPFDFDGKDTASGAAHFSRVHGPAALFSEAKFPTPGSFPGQVLREALNKLQQAGTNGHRHNCSINGGGSLMPDTRKADVANPSMLSGFGHNRNLFPATRTADVSNPTMLSALLSPLDNSESSDSGETSDGSWQFNSFKSSPSSSEPSDEIVPAAKLSKLVSGNGFSDPEETGKNSAKLRGEPGSRPAHTDDAVTAGVEESAKRSDQATESTLEIQTSLGQHSSFLFSFLKDPFSFVHSSFHNSPGLPDATQPFKQLPTSSKPAGAIGSSQSDVFSKSLPGQPFPSFTGDNSRPDSDSPKMSPVGSLGSGVGDSVKSNERSKLPDKGNVDGWVQMHSGDSVQSSEHQTNSDSSFNSKESPSSDSVEQSEAFGVPKSPTISEDEASPKQRSKSATSFGSSDGSKSADSSDEGRSSSAEELVSESDLSSSFGVMDALDQIFNDEDTEHSSQHFEDPGAFEEREDDQDVWDEF</sequence>
<evidence type="ECO:0000313" key="4">
    <source>
        <dbReference type="Proteomes" id="UP001374579"/>
    </source>
</evidence>